<dbReference type="PANTHER" id="PTHR11063">
    <property type="entry name" value="GLUTAMATE SEMIALDEHYDE DEHYDROGENASE"/>
    <property type="match status" value="1"/>
</dbReference>
<dbReference type="SUPFAM" id="SSF53720">
    <property type="entry name" value="ALDH-like"/>
    <property type="match status" value="1"/>
</dbReference>
<dbReference type="EMBL" id="PVTO01000013">
    <property type="protein sequence ID" value="PRY82320.1"/>
    <property type="molecule type" value="Genomic_DNA"/>
</dbReference>
<dbReference type="GO" id="GO:0004350">
    <property type="term" value="F:glutamate-5-semialdehyde dehydrogenase activity"/>
    <property type="evidence" value="ECO:0007669"/>
    <property type="project" value="UniProtKB-UniRule"/>
</dbReference>
<accession>A0A2T0W6I0</accession>
<gene>
    <name evidence="7" type="primary">proA</name>
    <name evidence="10" type="ORF">CLV38_11357</name>
</gene>
<dbReference type="GO" id="GO:0055129">
    <property type="term" value="P:L-proline biosynthetic process"/>
    <property type="evidence" value="ECO:0007669"/>
    <property type="project" value="UniProtKB-UniRule"/>
</dbReference>
<dbReference type="NCBIfam" id="TIGR00407">
    <property type="entry name" value="proA"/>
    <property type="match status" value="1"/>
</dbReference>
<keyword evidence="3 7" id="KW-0641">Proline biosynthesis</keyword>
<comment type="subcellular location">
    <subcellularLocation>
        <location evidence="7">Cytoplasm</location>
    </subcellularLocation>
</comment>
<name>A0A2T0W6I0_9LACT</name>
<organism evidence="10 11">
    <name type="scientific">Alkalibacterium olivapovliticus</name>
    <dbReference type="NCBI Taxonomy" id="99907"/>
    <lineage>
        <taxon>Bacteria</taxon>
        <taxon>Bacillati</taxon>
        <taxon>Bacillota</taxon>
        <taxon>Bacilli</taxon>
        <taxon>Lactobacillales</taxon>
        <taxon>Carnobacteriaceae</taxon>
        <taxon>Alkalibacterium</taxon>
    </lineage>
</organism>
<keyword evidence="7" id="KW-0963">Cytoplasm</keyword>
<protein>
    <recommendedName>
        <fullName evidence="7">Gamma-glutamyl phosphate reductase</fullName>
        <shortName evidence="7">GPR</shortName>
        <ecNumber evidence="7">1.2.1.41</ecNumber>
    </recommendedName>
    <alternativeName>
        <fullName evidence="7">Glutamate-5-semialdehyde dehydrogenase</fullName>
    </alternativeName>
    <alternativeName>
        <fullName evidence="7">Glutamyl-gamma-semialdehyde dehydrogenase</fullName>
        <shortName evidence="7">GSA dehydrogenase</shortName>
    </alternativeName>
</protein>
<comment type="catalytic activity">
    <reaction evidence="6 7">
        <text>L-glutamate 5-semialdehyde + phosphate + NADP(+) = L-glutamyl 5-phosphate + NADPH + H(+)</text>
        <dbReference type="Rhea" id="RHEA:19541"/>
        <dbReference type="ChEBI" id="CHEBI:15378"/>
        <dbReference type="ChEBI" id="CHEBI:43474"/>
        <dbReference type="ChEBI" id="CHEBI:57783"/>
        <dbReference type="ChEBI" id="CHEBI:58066"/>
        <dbReference type="ChEBI" id="CHEBI:58274"/>
        <dbReference type="ChEBI" id="CHEBI:58349"/>
        <dbReference type="EC" id="1.2.1.41"/>
    </reaction>
</comment>
<keyword evidence="11" id="KW-1185">Reference proteome</keyword>
<dbReference type="InterPro" id="IPR016163">
    <property type="entry name" value="Ald_DH_C"/>
</dbReference>
<dbReference type="UniPathway" id="UPA00098">
    <property type="reaction ID" value="UER00360"/>
</dbReference>
<dbReference type="FunFam" id="3.40.309.10:FF:000006">
    <property type="entry name" value="Gamma-glutamyl phosphate reductase"/>
    <property type="match status" value="1"/>
</dbReference>
<feature type="domain" description="Aldehyde dehydrogenase" evidence="9">
    <location>
        <begin position="9"/>
        <end position="290"/>
    </location>
</feature>
<evidence type="ECO:0000256" key="8">
    <source>
        <dbReference type="SAM" id="Coils"/>
    </source>
</evidence>
<dbReference type="InterPro" id="IPR020593">
    <property type="entry name" value="G-glutamylP_reductase_CS"/>
</dbReference>
<comment type="caution">
    <text evidence="10">The sequence shown here is derived from an EMBL/GenBank/DDBJ whole genome shotgun (WGS) entry which is preliminary data.</text>
</comment>
<evidence type="ECO:0000313" key="10">
    <source>
        <dbReference type="EMBL" id="PRY82320.1"/>
    </source>
</evidence>
<comment type="function">
    <text evidence="7">Catalyzes the NADPH-dependent reduction of L-glutamate 5-phosphate into L-glutamate 5-semialdehyde and phosphate. The product spontaneously undergoes cyclization to form 1-pyrroline-5-carboxylate.</text>
</comment>
<dbReference type="OrthoDB" id="9809970at2"/>
<dbReference type="PROSITE" id="PS01223">
    <property type="entry name" value="PROA"/>
    <property type="match status" value="1"/>
</dbReference>
<dbReference type="InterPro" id="IPR016161">
    <property type="entry name" value="Ald_DH/histidinol_DH"/>
</dbReference>
<dbReference type="CDD" id="cd07079">
    <property type="entry name" value="ALDH_F18-19_ProA-GPR"/>
    <property type="match status" value="1"/>
</dbReference>
<dbReference type="Gene3D" id="3.40.309.10">
    <property type="entry name" value="Aldehyde Dehydrogenase, Chain A, domain 2"/>
    <property type="match status" value="1"/>
</dbReference>
<proteinExistence type="inferred from homology"/>
<dbReference type="GO" id="GO:0050661">
    <property type="term" value="F:NADP binding"/>
    <property type="evidence" value="ECO:0007669"/>
    <property type="project" value="InterPro"/>
</dbReference>
<dbReference type="GO" id="GO:0005737">
    <property type="term" value="C:cytoplasm"/>
    <property type="evidence" value="ECO:0007669"/>
    <property type="project" value="UniProtKB-SubCell"/>
</dbReference>
<evidence type="ECO:0000256" key="3">
    <source>
        <dbReference type="ARBA" id="ARBA00022650"/>
    </source>
</evidence>
<sequence>MKTLIELGQNAKQAERQLAQASAKEKNTALELMADGLLESVDAIVKANKLDTKQAKDAGISDSLLDRLTLTRERITAMAQGLRDIAALPDPIGLVDSMWTNEAGLKIGKQSVPLGVIGIIYEARPNVTSDAAGLCFKSGNVVILRGGKEAFNSNKAIIKSLRDSLEKSSLPSDAIQLLEDTSRETAKEMMQLNRYLDVLIPRGGANLIKAVVENATVPVIETGTGNCHVYIDQTAQLEMAKSIIVNAKTDRPSVCNAAETLLIHEDVAAEFLPVIEQALSEWSVELRADEKAEKILKNTVPATETDWETEFLDYILAVKVVSSMDEALDHINRYSTGHSEAIVTTDYFAGQRFHREVDSAAVYVNASTRFTDGFEFGFGAEIGISTQKLHARGPMGLPELTSSKYIIFGEGQFR</sequence>
<keyword evidence="4 7" id="KW-0521">NADP</keyword>
<dbReference type="PIRSF" id="PIRSF000151">
    <property type="entry name" value="GPR"/>
    <property type="match status" value="1"/>
</dbReference>
<dbReference type="PANTHER" id="PTHR11063:SF8">
    <property type="entry name" value="DELTA-1-PYRROLINE-5-CARBOXYLATE SYNTHASE"/>
    <property type="match status" value="1"/>
</dbReference>
<evidence type="ECO:0000313" key="11">
    <source>
        <dbReference type="Proteomes" id="UP000238205"/>
    </source>
</evidence>
<reference evidence="10 11" key="1">
    <citation type="submission" date="2018-03" db="EMBL/GenBank/DDBJ databases">
        <title>Genomic Encyclopedia of Archaeal and Bacterial Type Strains, Phase II (KMG-II): from individual species to whole genera.</title>
        <authorList>
            <person name="Goeker M."/>
        </authorList>
    </citation>
    <scope>NUCLEOTIDE SEQUENCE [LARGE SCALE GENOMIC DNA]</scope>
    <source>
        <strain evidence="10 11">DSM 13175</strain>
    </source>
</reference>
<dbReference type="InterPro" id="IPR012134">
    <property type="entry name" value="Glu-5-SA_DH"/>
</dbReference>
<keyword evidence="2 7" id="KW-0028">Amino-acid biosynthesis</keyword>
<evidence type="ECO:0000259" key="9">
    <source>
        <dbReference type="Pfam" id="PF00171"/>
    </source>
</evidence>
<evidence type="ECO:0000256" key="2">
    <source>
        <dbReference type="ARBA" id="ARBA00022605"/>
    </source>
</evidence>
<dbReference type="Proteomes" id="UP000238205">
    <property type="component" value="Unassembled WGS sequence"/>
</dbReference>
<evidence type="ECO:0000256" key="6">
    <source>
        <dbReference type="ARBA" id="ARBA00049024"/>
    </source>
</evidence>
<dbReference type="NCBIfam" id="NF001221">
    <property type="entry name" value="PRK00197.1"/>
    <property type="match status" value="1"/>
</dbReference>
<comment type="pathway">
    <text evidence="1 7">Amino-acid biosynthesis; L-proline biosynthesis; L-glutamate 5-semialdehyde from L-glutamate: step 2/2.</text>
</comment>
<keyword evidence="8" id="KW-0175">Coiled coil</keyword>
<dbReference type="AlphaFoldDB" id="A0A2T0W6I0"/>
<feature type="coiled-coil region" evidence="8">
    <location>
        <begin position="4"/>
        <end position="31"/>
    </location>
</feature>
<evidence type="ECO:0000256" key="1">
    <source>
        <dbReference type="ARBA" id="ARBA00004985"/>
    </source>
</evidence>
<dbReference type="RefSeq" id="WP_106193756.1">
    <property type="nucleotide sequence ID" value="NZ_PVTO01000013.1"/>
</dbReference>
<dbReference type="InterPro" id="IPR000965">
    <property type="entry name" value="GPR_dom"/>
</dbReference>
<dbReference type="EC" id="1.2.1.41" evidence="7"/>
<feature type="domain" description="Aldehyde dehydrogenase" evidence="9">
    <location>
        <begin position="305"/>
        <end position="377"/>
    </location>
</feature>
<evidence type="ECO:0000256" key="5">
    <source>
        <dbReference type="ARBA" id="ARBA00023002"/>
    </source>
</evidence>
<dbReference type="InterPro" id="IPR015590">
    <property type="entry name" value="Aldehyde_DH_dom"/>
</dbReference>
<keyword evidence="5 7" id="KW-0560">Oxidoreductase</keyword>
<evidence type="ECO:0000256" key="7">
    <source>
        <dbReference type="HAMAP-Rule" id="MF_00412"/>
    </source>
</evidence>
<dbReference type="Gene3D" id="3.40.605.10">
    <property type="entry name" value="Aldehyde Dehydrogenase, Chain A, domain 1"/>
    <property type="match status" value="1"/>
</dbReference>
<comment type="similarity">
    <text evidence="7">Belongs to the gamma-glutamyl phosphate reductase family.</text>
</comment>
<dbReference type="Pfam" id="PF00171">
    <property type="entry name" value="Aldedh"/>
    <property type="match status" value="2"/>
</dbReference>
<evidence type="ECO:0000256" key="4">
    <source>
        <dbReference type="ARBA" id="ARBA00022857"/>
    </source>
</evidence>
<dbReference type="HAMAP" id="MF_00412">
    <property type="entry name" value="ProA"/>
    <property type="match status" value="1"/>
</dbReference>
<dbReference type="InterPro" id="IPR016162">
    <property type="entry name" value="Ald_DH_N"/>
</dbReference>